<dbReference type="Proteomes" id="UP000650511">
    <property type="component" value="Unassembled WGS sequence"/>
</dbReference>
<name>A0A8J3A5D5_9ACTN</name>
<dbReference type="GO" id="GO:0016020">
    <property type="term" value="C:membrane"/>
    <property type="evidence" value="ECO:0007669"/>
    <property type="project" value="GOC"/>
</dbReference>
<dbReference type="SUPFAM" id="SSF56300">
    <property type="entry name" value="Metallo-dependent phosphatases"/>
    <property type="match status" value="1"/>
</dbReference>
<reference evidence="2" key="1">
    <citation type="journal article" date="2014" name="Int. J. Syst. Evol. Microbiol.">
        <title>Complete genome sequence of Corynebacterium casei LMG S-19264T (=DSM 44701T), isolated from a smear-ripened cheese.</title>
        <authorList>
            <consortium name="US DOE Joint Genome Institute (JGI-PGF)"/>
            <person name="Walter F."/>
            <person name="Albersmeier A."/>
            <person name="Kalinowski J."/>
            <person name="Ruckert C."/>
        </authorList>
    </citation>
    <scope>NUCLEOTIDE SEQUENCE</scope>
    <source>
        <strain evidence="2">CGMCC 1.14988</strain>
    </source>
</reference>
<dbReference type="PANTHER" id="PTHR31302">
    <property type="entry name" value="TRANSMEMBRANE PROTEIN WITH METALLOPHOSPHOESTERASE DOMAIN-RELATED"/>
    <property type="match status" value="1"/>
</dbReference>
<evidence type="ECO:0000313" key="2">
    <source>
        <dbReference type="EMBL" id="GGI02754.1"/>
    </source>
</evidence>
<dbReference type="PANTHER" id="PTHR31302:SF20">
    <property type="entry name" value="CONSERVED PROTEIN"/>
    <property type="match status" value="1"/>
</dbReference>
<dbReference type="Gene3D" id="3.60.21.10">
    <property type="match status" value="1"/>
</dbReference>
<gene>
    <name evidence="2" type="ORF">GCM10011354_01430</name>
</gene>
<dbReference type="InterPro" id="IPR029052">
    <property type="entry name" value="Metallo-depent_PP-like"/>
</dbReference>
<protein>
    <submittedName>
        <fullName evidence="2">Metallophosphoesterase</fullName>
    </submittedName>
</protein>
<dbReference type="RefSeq" id="WP_130648190.1">
    <property type="nucleotide sequence ID" value="NZ_BMHA01000001.1"/>
</dbReference>
<dbReference type="EMBL" id="BMHA01000001">
    <property type="protein sequence ID" value="GGI02754.1"/>
    <property type="molecule type" value="Genomic_DNA"/>
</dbReference>
<dbReference type="AlphaFoldDB" id="A0A8J3A5D5"/>
<sequence>MNRLSRTALATGVLGAGCLAYGTLLERRWYRLQRLQLPGTLRRPADTADGRLRILHVSDVHLVPGQDHRIRFLASLARLDHDLVVATGDLLGAPDTEDLAADALAPLTSGGRPGLVVLGSNDLYGPVPKTPVAYFIEPDRRRFGPRLDTDRFVDRLGAYGYRTLRGEACTIETAAGRVAVGGFDDPHLPETVIPTPEVLRPPDAGDVVASLGLVHAPYLAALDVLVDAGHEVLLAGHTHGGQVRVPGVGALIANCDLPLDQARGASRYRGRWLHVSAGLGHNRYAPVRFACRPEATLLELSP</sequence>
<proteinExistence type="predicted"/>
<dbReference type="GO" id="GO:0008758">
    <property type="term" value="F:UDP-2,3-diacylglucosamine hydrolase activity"/>
    <property type="evidence" value="ECO:0007669"/>
    <property type="project" value="TreeGrafter"/>
</dbReference>
<organism evidence="2 3">
    <name type="scientific">Egicoccus halophilus</name>
    <dbReference type="NCBI Taxonomy" id="1670830"/>
    <lineage>
        <taxon>Bacteria</taxon>
        <taxon>Bacillati</taxon>
        <taxon>Actinomycetota</taxon>
        <taxon>Nitriliruptoria</taxon>
        <taxon>Egicoccales</taxon>
        <taxon>Egicoccaceae</taxon>
        <taxon>Egicoccus</taxon>
    </lineage>
</organism>
<evidence type="ECO:0000259" key="1">
    <source>
        <dbReference type="Pfam" id="PF00149"/>
    </source>
</evidence>
<dbReference type="InterPro" id="IPR004843">
    <property type="entry name" value="Calcineurin-like_PHP"/>
</dbReference>
<comment type="caution">
    <text evidence="2">The sequence shown here is derived from an EMBL/GenBank/DDBJ whole genome shotgun (WGS) entry which is preliminary data.</text>
</comment>
<reference evidence="2" key="2">
    <citation type="submission" date="2020-09" db="EMBL/GenBank/DDBJ databases">
        <authorList>
            <person name="Sun Q."/>
            <person name="Zhou Y."/>
        </authorList>
    </citation>
    <scope>NUCLEOTIDE SEQUENCE</scope>
    <source>
        <strain evidence="2">CGMCC 1.14988</strain>
    </source>
</reference>
<evidence type="ECO:0000313" key="3">
    <source>
        <dbReference type="Proteomes" id="UP000650511"/>
    </source>
</evidence>
<dbReference type="PROSITE" id="PS51257">
    <property type="entry name" value="PROKAR_LIPOPROTEIN"/>
    <property type="match status" value="1"/>
</dbReference>
<dbReference type="OrthoDB" id="9780884at2"/>
<keyword evidence="3" id="KW-1185">Reference proteome</keyword>
<dbReference type="GO" id="GO:0009245">
    <property type="term" value="P:lipid A biosynthetic process"/>
    <property type="evidence" value="ECO:0007669"/>
    <property type="project" value="TreeGrafter"/>
</dbReference>
<dbReference type="InterPro" id="IPR051158">
    <property type="entry name" value="Metallophosphoesterase_sf"/>
</dbReference>
<feature type="domain" description="Calcineurin-like phosphoesterase" evidence="1">
    <location>
        <begin position="52"/>
        <end position="240"/>
    </location>
</feature>
<accession>A0A8J3A5D5</accession>
<dbReference type="Pfam" id="PF00149">
    <property type="entry name" value="Metallophos"/>
    <property type="match status" value="1"/>
</dbReference>